<accession>A0A364NM66</accession>
<keyword evidence="2" id="KW-1185">Reference proteome</keyword>
<dbReference type="InterPro" id="IPR009912">
    <property type="entry name" value="DUF1451"/>
</dbReference>
<dbReference type="RefSeq" id="WP_112158852.1">
    <property type="nucleotide sequence ID" value="NZ_QKRX01000005.1"/>
</dbReference>
<sequence>MSDPLKKTSDSASKMSRIYDRVLDRIRHQLDEAGYQTWESVQATIRDAIELEMAAEEMTRDEIDLLSAYIERDLKQIGYYAHETGEGIAAWLNFDLNALEQTMVKRLWELADQTRVQHELLREQLAHADTEYLAGEVTVPGKLRCLNCNEEQVLIRSGSIEPCSACGAVIFIRDSLPWPPTQRHEQQGD</sequence>
<dbReference type="Pfam" id="PF07295">
    <property type="entry name" value="DUF1451"/>
    <property type="match status" value="1"/>
</dbReference>
<name>A0A364NM66_9GAMM</name>
<dbReference type="AlphaFoldDB" id="A0A364NM66"/>
<proteinExistence type="predicted"/>
<evidence type="ECO:0000313" key="1">
    <source>
        <dbReference type="EMBL" id="RAU18209.1"/>
    </source>
</evidence>
<dbReference type="EMBL" id="QKRX01000005">
    <property type="protein sequence ID" value="RAU18209.1"/>
    <property type="molecule type" value="Genomic_DNA"/>
</dbReference>
<comment type="caution">
    <text evidence="1">The sequence shown here is derived from an EMBL/GenBank/DDBJ whole genome shotgun (WGS) entry which is preliminary data.</text>
</comment>
<dbReference type="Proteomes" id="UP000250744">
    <property type="component" value="Unassembled WGS sequence"/>
</dbReference>
<reference evidence="1 2" key="1">
    <citation type="submission" date="2018-06" db="EMBL/GenBank/DDBJ databases">
        <title>Nitrincola tibetense sp. nov., isolated from Lake XuguoCo on Tibetan Plateau.</title>
        <authorList>
            <person name="Xing P."/>
        </authorList>
    </citation>
    <scope>NUCLEOTIDE SEQUENCE [LARGE SCALE GENOMIC DNA]</scope>
    <source>
        <strain evidence="2">xg18</strain>
    </source>
</reference>
<organism evidence="1 2">
    <name type="scientific">Nitrincola tibetensis</name>
    <dbReference type="NCBI Taxonomy" id="2219697"/>
    <lineage>
        <taxon>Bacteria</taxon>
        <taxon>Pseudomonadati</taxon>
        <taxon>Pseudomonadota</taxon>
        <taxon>Gammaproteobacteria</taxon>
        <taxon>Oceanospirillales</taxon>
        <taxon>Oceanospirillaceae</taxon>
        <taxon>Nitrincola</taxon>
    </lineage>
</organism>
<protein>
    <submittedName>
        <fullName evidence="1">Metalloendopeptidase</fullName>
    </submittedName>
</protein>
<dbReference type="OrthoDB" id="3174978at2"/>
<evidence type="ECO:0000313" key="2">
    <source>
        <dbReference type="Proteomes" id="UP000250744"/>
    </source>
</evidence>
<gene>
    <name evidence="1" type="ORF">DN062_08185</name>
</gene>